<evidence type="ECO:0000259" key="7">
    <source>
        <dbReference type="Pfam" id="PF00892"/>
    </source>
</evidence>
<feature type="transmembrane region" description="Helical" evidence="6">
    <location>
        <begin position="274"/>
        <end position="290"/>
    </location>
</feature>
<dbReference type="Proteomes" id="UP000289821">
    <property type="component" value="Unassembled WGS sequence"/>
</dbReference>
<evidence type="ECO:0000256" key="2">
    <source>
        <dbReference type="ARBA" id="ARBA00022475"/>
    </source>
</evidence>
<dbReference type="InterPro" id="IPR050638">
    <property type="entry name" value="AA-Vitamin_Transporters"/>
</dbReference>
<keyword evidence="4 6" id="KW-1133">Transmembrane helix</keyword>
<protein>
    <submittedName>
        <fullName evidence="8">Drug/metabolite transporter (DMT)-like permease</fullName>
    </submittedName>
</protein>
<evidence type="ECO:0000256" key="5">
    <source>
        <dbReference type="ARBA" id="ARBA00023136"/>
    </source>
</evidence>
<name>A0A4Q0P0L0_9FLAO</name>
<feature type="domain" description="EamA" evidence="7">
    <location>
        <begin position="7"/>
        <end position="139"/>
    </location>
</feature>
<dbReference type="PANTHER" id="PTHR32322">
    <property type="entry name" value="INNER MEMBRANE TRANSPORTER"/>
    <property type="match status" value="1"/>
</dbReference>
<gene>
    <name evidence="8" type="ORF">DSM04_101304</name>
</gene>
<proteinExistence type="predicted"/>
<sequence>MNKRMLALAAATGASTIYGINHTLAKGVMPDYIGAYGFILLRVLGASVLFWSISIFTKSEKVDRADYWRFLGCAVFGMFVNMLAFFKGLSLSTPINSSVIITLSPVILLILSALFLKEKITWVKTVGIFTGMLGALILVLFGASEQPNAPNIPLGNLLFFVNAGTYAVYLILVKPITSKYSTITLMKWFFLTGVVLNLPFTLSEFTDVDWLELPPRAIGIMIFVVVGTTFSTYLLNLYALKTLKASTVGAFIYLQPVIAVIFAMLVGADKITPVRAGAALLIFAGVYLSTRNKTTFEKPKSH</sequence>
<dbReference type="GO" id="GO:0005886">
    <property type="term" value="C:plasma membrane"/>
    <property type="evidence" value="ECO:0007669"/>
    <property type="project" value="UniProtKB-SubCell"/>
</dbReference>
<evidence type="ECO:0000256" key="6">
    <source>
        <dbReference type="SAM" id="Phobius"/>
    </source>
</evidence>
<dbReference type="Pfam" id="PF00892">
    <property type="entry name" value="EamA"/>
    <property type="match status" value="2"/>
</dbReference>
<dbReference type="InterPro" id="IPR000620">
    <property type="entry name" value="EamA_dom"/>
</dbReference>
<feature type="domain" description="EamA" evidence="7">
    <location>
        <begin position="154"/>
        <end position="290"/>
    </location>
</feature>
<evidence type="ECO:0000256" key="1">
    <source>
        <dbReference type="ARBA" id="ARBA00004651"/>
    </source>
</evidence>
<evidence type="ECO:0000256" key="4">
    <source>
        <dbReference type="ARBA" id="ARBA00022989"/>
    </source>
</evidence>
<evidence type="ECO:0000313" key="8">
    <source>
        <dbReference type="EMBL" id="RXG18116.1"/>
    </source>
</evidence>
<reference evidence="8 9" key="1">
    <citation type="submission" date="2018-07" db="EMBL/GenBank/DDBJ databases">
        <title>Leeuwenhoekiella genomics.</title>
        <authorList>
            <person name="Tahon G."/>
            <person name="Willems A."/>
        </authorList>
    </citation>
    <scope>NUCLEOTIDE SEQUENCE [LARGE SCALE GENOMIC DNA]</scope>
    <source>
        <strain evidence="8 9">R-50232</strain>
    </source>
</reference>
<feature type="transmembrane region" description="Helical" evidence="6">
    <location>
        <begin position="68"/>
        <end position="86"/>
    </location>
</feature>
<keyword evidence="5 6" id="KW-0472">Membrane</keyword>
<dbReference type="EMBL" id="QOVI01000001">
    <property type="protein sequence ID" value="RXG18116.1"/>
    <property type="molecule type" value="Genomic_DNA"/>
</dbReference>
<dbReference type="PANTHER" id="PTHR32322:SF18">
    <property type="entry name" value="S-ADENOSYLMETHIONINE_S-ADENOSYLHOMOCYSTEINE TRANSPORTER"/>
    <property type="match status" value="1"/>
</dbReference>
<feature type="transmembrane region" description="Helical" evidence="6">
    <location>
        <begin position="35"/>
        <end position="56"/>
    </location>
</feature>
<keyword evidence="3 6" id="KW-0812">Transmembrane</keyword>
<evidence type="ECO:0000256" key="3">
    <source>
        <dbReference type="ARBA" id="ARBA00022692"/>
    </source>
</evidence>
<feature type="transmembrane region" description="Helical" evidence="6">
    <location>
        <begin position="123"/>
        <end position="142"/>
    </location>
</feature>
<dbReference type="SUPFAM" id="SSF103481">
    <property type="entry name" value="Multidrug resistance efflux transporter EmrE"/>
    <property type="match status" value="2"/>
</dbReference>
<feature type="transmembrane region" description="Helical" evidence="6">
    <location>
        <begin position="98"/>
        <end position="116"/>
    </location>
</feature>
<feature type="transmembrane region" description="Helical" evidence="6">
    <location>
        <begin position="250"/>
        <end position="268"/>
    </location>
</feature>
<evidence type="ECO:0000313" key="9">
    <source>
        <dbReference type="Proteomes" id="UP000289821"/>
    </source>
</evidence>
<dbReference type="InterPro" id="IPR037185">
    <property type="entry name" value="EmrE-like"/>
</dbReference>
<dbReference type="RefSeq" id="WP_128759699.1">
    <property type="nucleotide sequence ID" value="NZ_QOVI01000001.1"/>
</dbReference>
<comment type="caution">
    <text evidence="8">The sequence shown here is derived from an EMBL/GenBank/DDBJ whole genome shotgun (WGS) entry which is preliminary data.</text>
</comment>
<comment type="subcellular location">
    <subcellularLocation>
        <location evidence="1">Cell membrane</location>
        <topology evidence="1">Multi-pass membrane protein</topology>
    </subcellularLocation>
</comment>
<feature type="transmembrane region" description="Helical" evidence="6">
    <location>
        <begin position="185"/>
        <end position="205"/>
    </location>
</feature>
<keyword evidence="2" id="KW-1003">Cell membrane</keyword>
<keyword evidence="9" id="KW-1185">Reference proteome</keyword>
<dbReference type="Gene3D" id="1.10.3730.20">
    <property type="match status" value="1"/>
</dbReference>
<dbReference type="OrthoDB" id="9811486at2"/>
<organism evidence="8 9">
    <name type="scientific">Leeuwenhoekiella aestuarii</name>
    <dbReference type="NCBI Taxonomy" id="2249426"/>
    <lineage>
        <taxon>Bacteria</taxon>
        <taxon>Pseudomonadati</taxon>
        <taxon>Bacteroidota</taxon>
        <taxon>Flavobacteriia</taxon>
        <taxon>Flavobacteriales</taxon>
        <taxon>Flavobacteriaceae</taxon>
        <taxon>Leeuwenhoekiella</taxon>
    </lineage>
</organism>
<feature type="transmembrane region" description="Helical" evidence="6">
    <location>
        <begin position="154"/>
        <end position="173"/>
    </location>
</feature>
<feature type="transmembrane region" description="Helical" evidence="6">
    <location>
        <begin position="217"/>
        <end position="238"/>
    </location>
</feature>
<dbReference type="AlphaFoldDB" id="A0A4Q0P0L0"/>
<accession>A0A4Q0P0L0</accession>